<sequence length="95" mass="11132">MQNTSRVDYKSALSVIKDSTVQGSRGSIIGYKFEMNKRGIVSDEEMISRNWKHIIVLWQRLRKSYLQNQVLRIRHWNRTNLDEISRALGELLVVG</sequence>
<gene>
    <name evidence="1" type="ORF">Tco_0894369</name>
</gene>
<evidence type="ECO:0000313" key="1">
    <source>
        <dbReference type="EMBL" id="GJT24432.1"/>
    </source>
</evidence>
<comment type="caution">
    <text evidence="1">The sequence shown here is derived from an EMBL/GenBank/DDBJ whole genome shotgun (WGS) entry which is preliminary data.</text>
</comment>
<organism evidence="1 2">
    <name type="scientific">Tanacetum coccineum</name>
    <dbReference type="NCBI Taxonomy" id="301880"/>
    <lineage>
        <taxon>Eukaryota</taxon>
        <taxon>Viridiplantae</taxon>
        <taxon>Streptophyta</taxon>
        <taxon>Embryophyta</taxon>
        <taxon>Tracheophyta</taxon>
        <taxon>Spermatophyta</taxon>
        <taxon>Magnoliopsida</taxon>
        <taxon>eudicotyledons</taxon>
        <taxon>Gunneridae</taxon>
        <taxon>Pentapetalae</taxon>
        <taxon>asterids</taxon>
        <taxon>campanulids</taxon>
        <taxon>Asterales</taxon>
        <taxon>Asteraceae</taxon>
        <taxon>Asteroideae</taxon>
        <taxon>Anthemideae</taxon>
        <taxon>Anthemidinae</taxon>
        <taxon>Tanacetum</taxon>
    </lineage>
</organism>
<protein>
    <submittedName>
        <fullName evidence="1">Uncharacterized protein</fullName>
    </submittedName>
</protein>
<accession>A0ABQ5CE17</accession>
<reference evidence="1" key="2">
    <citation type="submission" date="2022-01" db="EMBL/GenBank/DDBJ databases">
        <authorList>
            <person name="Yamashiro T."/>
            <person name="Shiraishi A."/>
            <person name="Satake H."/>
            <person name="Nakayama K."/>
        </authorList>
    </citation>
    <scope>NUCLEOTIDE SEQUENCE</scope>
</reference>
<proteinExistence type="predicted"/>
<name>A0ABQ5CE17_9ASTR</name>
<dbReference type="EMBL" id="BQNB010014135">
    <property type="protein sequence ID" value="GJT24432.1"/>
    <property type="molecule type" value="Genomic_DNA"/>
</dbReference>
<keyword evidence="2" id="KW-1185">Reference proteome</keyword>
<evidence type="ECO:0000313" key="2">
    <source>
        <dbReference type="Proteomes" id="UP001151760"/>
    </source>
</evidence>
<dbReference type="Proteomes" id="UP001151760">
    <property type="component" value="Unassembled WGS sequence"/>
</dbReference>
<reference evidence="1" key="1">
    <citation type="journal article" date="2022" name="Int. J. Mol. Sci.">
        <title>Draft Genome of Tanacetum Coccineum: Genomic Comparison of Closely Related Tanacetum-Family Plants.</title>
        <authorList>
            <person name="Yamashiro T."/>
            <person name="Shiraishi A."/>
            <person name="Nakayama K."/>
            <person name="Satake H."/>
        </authorList>
    </citation>
    <scope>NUCLEOTIDE SEQUENCE</scope>
</reference>